<proteinExistence type="predicted"/>
<reference evidence="4" key="1">
    <citation type="journal article" date="2019" name="Int. J. Syst. Evol. Microbiol.">
        <title>The Global Catalogue of Microorganisms (GCM) 10K type strain sequencing project: providing services to taxonomists for standard genome sequencing and annotation.</title>
        <authorList>
            <consortium name="The Broad Institute Genomics Platform"/>
            <consortium name="The Broad Institute Genome Sequencing Center for Infectious Disease"/>
            <person name="Wu L."/>
            <person name="Ma J."/>
        </authorList>
    </citation>
    <scope>NUCLEOTIDE SEQUENCE [LARGE SCALE GENOMIC DNA]</scope>
    <source>
        <strain evidence="4">JCM 16026</strain>
    </source>
</reference>
<dbReference type="RefSeq" id="WP_344342836.1">
    <property type="nucleotide sequence ID" value="NZ_BAAAQT010000006.1"/>
</dbReference>
<dbReference type="InterPro" id="IPR017703">
    <property type="entry name" value="YgfZ/GCV_T_CS"/>
</dbReference>
<gene>
    <name evidence="3" type="ORF">GCM10009846_18170</name>
</gene>
<keyword evidence="1" id="KW-0809">Transit peptide</keyword>
<evidence type="ECO:0000256" key="1">
    <source>
        <dbReference type="ARBA" id="ARBA00022946"/>
    </source>
</evidence>
<dbReference type="Gene3D" id="3.30.1360.120">
    <property type="entry name" value="Probable tRNA modification gtpase trme, domain 1"/>
    <property type="match status" value="2"/>
</dbReference>
<dbReference type="SUPFAM" id="SSF101790">
    <property type="entry name" value="Aminomethyltransferase beta-barrel domain"/>
    <property type="match status" value="1"/>
</dbReference>
<dbReference type="NCBIfam" id="TIGR03317">
    <property type="entry name" value="ygfZ_signature"/>
    <property type="match status" value="1"/>
</dbReference>
<feature type="region of interest" description="Disordered" evidence="2">
    <location>
        <begin position="326"/>
        <end position="347"/>
    </location>
</feature>
<accession>A0ABN3ASC7</accession>
<dbReference type="InterPro" id="IPR027266">
    <property type="entry name" value="TrmE/GcvT-like"/>
</dbReference>
<evidence type="ECO:0000256" key="2">
    <source>
        <dbReference type="SAM" id="MobiDB-lite"/>
    </source>
</evidence>
<sequence>MTSAFVDAPGAVLGDDGVPLHLGNPIAEGRALDAGAWVLLPRDVLRLTGADRLTWLDSITTQSIAQLAPGVSTETLVLSPEGRVEHAMRLVDDGASLWVVVDAGRADALEAWLTRMRFWAKVEIARVDAPVVGWTGDVAPAGVTWDDPWPTVAEGGVRYGSAEDLGPWGWHETVATGDLAEPPAIAGTLALDARRIAAGRPTIVDVDDRTIPHELDWLATAVHLAKGCYRGQETVAKVHNLGAPPRRLALLHLDGSESTLPVAGDAVMADDQEVGRVTAAAHHHDLGPVALAVLKRSAPVEGALVVLAGEDDVAVAAAQQVLVPPTAGHAHRPPRLPRVGAVRRPTA</sequence>
<dbReference type="InterPro" id="IPR029043">
    <property type="entry name" value="GcvT/YgfZ_C"/>
</dbReference>
<dbReference type="SUPFAM" id="SSF103025">
    <property type="entry name" value="Folate-binding domain"/>
    <property type="match status" value="1"/>
</dbReference>
<dbReference type="EMBL" id="BAAAQT010000006">
    <property type="protein sequence ID" value="GAA2173987.1"/>
    <property type="molecule type" value="Genomic_DNA"/>
</dbReference>
<evidence type="ECO:0000313" key="3">
    <source>
        <dbReference type="EMBL" id="GAA2173987.1"/>
    </source>
</evidence>
<protein>
    <submittedName>
        <fullName evidence="3">Folate-binding protein YgfZ</fullName>
    </submittedName>
</protein>
<organism evidence="3 4">
    <name type="scientific">Agrococcus versicolor</name>
    <dbReference type="NCBI Taxonomy" id="501482"/>
    <lineage>
        <taxon>Bacteria</taxon>
        <taxon>Bacillati</taxon>
        <taxon>Actinomycetota</taxon>
        <taxon>Actinomycetes</taxon>
        <taxon>Micrococcales</taxon>
        <taxon>Microbacteriaceae</taxon>
        <taxon>Agrococcus</taxon>
    </lineage>
</organism>
<evidence type="ECO:0000313" key="4">
    <source>
        <dbReference type="Proteomes" id="UP001501599"/>
    </source>
</evidence>
<dbReference type="PANTHER" id="PTHR22602:SF0">
    <property type="entry name" value="TRANSFERASE CAF17, MITOCHONDRIAL-RELATED"/>
    <property type="match status" value="1"/>
</dbReference>
<dbReference type="InterPro" id="IPR045179">
    <property type="entry name" value="YgfZ/GcvT"/>
</dbReference>
<dbReference type="Proteomes" id="UP001501599">
    <property type="component" value="Unassembled WGS sequence"/>
</dbReference>
<name>A0ABN3ASC7_9MICO</name>
<dbReference type="PANTHER" id="PTHR22602">
    <property type="entry name" value="TRANSFERASE CAF17, MITOCHONDRIAL-RELATED"/>
    <property type="match status" value="1"/>
</dbReference>
<keyword evidence="4" id="KW-1185">Reference proteome</keyword>
<comment type="caution">
    <text evidence="3">The sequence shown here is derived from an EMBL/GenBank/DDBJ whole genome shotgun (WGS) entry which is preliminary data.</text>
</comment>